<dbReference type="InParanoid" id="G3HJJ0"/>
<gene>
    <name evidence="1" type="ORF">I79_010837</name>
</gene>
<accession>G3HJJ0</accession>
<organism evidence="1 2">
    <name type="scientific">Cricetulus griseus</name>
    <name type="common">Chinese hamster</name>
    <name type="synonym">Cricetulus barabensis griseus</name>
    <dbReference type="NCBI Taxonomy" id="10029"/>
    <lineage>
        <taxon>Eukaryota</taxon>
        <taxon>Metazoa</taxon>
        <taxon>Chordata</taxon>
        <taxon>Craniata</taxon>
        <taxon>Vertebrata</taxon>
        <taxon>Euteleostomi</taxon>
        <taxon>Mammalia</taxon>
        <taxon>Eutheria</taxon>
        <taxon>Euarchontoglires</taxon>
        <taxon>Glires</taxon>
        <taxon>Rodentia</taxon>
        <taxon>Myomorpha</taxon>
        <taxon>Muroidea</taxon>
        <taxon>Cricetidae</taxon>
        <taxon>Cricetinae</taxon>
        <taxon>Cricetulus</taxon>
    </lineage>
</organism>
<sequence>MPNHTSIIREQTKTKKVIQQQKVSASHLTQAILCVRAASRQKLPTTCLRQQDPSKPGSQRRCILTWEFSPKALQIPLFQLDFCKPDLKM</sequence>
<dbReference type="Proteomes" id="UP000001075">
    <property type="component" value="Unassembled WGS sequence"/>
</dbReference>
<protein>
    <submittedName>
        <fullName evidence="1">Uncharacterized protein</fullName>
    </submittedName>
</protein>
<proteinExistence type="predicted"/>
<evidence type="ECO:0000313" key="2">
    <source>
        <dbReference type="Proteomes" id="UP000001075"/>
    </source>
</evidence>
<evidence type="ECO:0000313" key="1">
    <source>
        <dbReference type="EMBL" id="EGW03656.1"/>
    </source>
</evidence>
<name>G3HJJ0_CRIGR</name>
<reference evidence="2" key="1">
    <citation type="journal article" date="2011" name="Nat. Biotechnol.">
        <title>The genomic sequence of the Chinese hamster ovary (CHO)-K1 cell line.</title>
        <authorList>
            <person name="Xu X."/>
            <person name="Nagarajan H."/>
            <person name="Lewis N.E."/>
            <person name="Pan S."/>
            <person name="Cai Z."/>
            <person name="Liu X."/>
            <person name="Chen W."/>
            <person name="Xie M."/>
            <person name="Wang W."/>
            <person name="Hammond S."/>
            <person name="Andersen M.R."/>
            <person name="Neff N."/>
            <person name="Passarelli B."/>
            <person name="Koh W."/>
            <person name="Fan H.C."/>
            <person name="Wang J."/>
            <person name="Gui Y."/>
            <person name="Lee K.H."/>
            <person name="Betenbaugh M.J."/>
            <person name="Quake S.R."/>
            <person name="Famili I."/>
            <person name="Palsson B.O."/>
            <person name="Wang J."/>
        </authorList>
    </citation>
    <scope>NUCLEOTIDE SEQUENCE [LARGE SCALE GENOMIC DNA]</scope>
    <source>
        <strain evidence="2">CHO K1 cell line</strain>
    </source>
</reference>
<dbReference type="EMBL" id="JH000433">
    <property type="protein sequence ID" value="EGW03656.1"/>
    <property type="molecule type" value="Genomic_DNA"/>
</dbReference>
<dbReference type="AlphaFoldDB" id="G3HJJ0"/>